<keyword evidence="2" id="KW-0812">Transmembrane</keyword>
<feature type="transmembrane region" description="Helical" evidence="2">
    <location>
        <begin position="452"/>
        <end position="480"/>
    </location>
</feature>
<keyword evidence="2" id="KW-0472">Membrane</keyword>
<gene>
    <name evidence="3" type="ORF">VP01_1601g2</name>
</gene>
<sequence length="812" mass="92271">MVEGLMGVVRTVNRRAWASTTAKSEIRLRSQRKHIHGNPPLTPMGNIRRWEAGMETNQHFIGKADLGSKPLQKSKTPKIMNLHRTLYNKGKQDMSFHVTNFSPLHVTTGSRKFSQPSANYIYKGHVCSHEYWCHEKRKKKKGKWRSGILLLLRDIKNDQTHHYGIDRFFFEIIEWFLTVDLICLIPPINSVIMGQGIILSSKHSQVGGVKYDQIHYSNQLIRNHQIHNFQKNSLSLNKKTPQNSEYLIFHDAQHSLNTSSTSSTNGNIALYGFACVTAWFNILVTMPNTCIFSPQPQSCNSLIQKLLILSIQKPLQRSTPNNSLFTINTQIHAFLANYEAKYLISQLNAPFSLQNFPLPVGRFYPRLPLQIKLAQLPAVDMQKVPGSFGCYSNHTPKLEWKLGWSMLHSQSIGISFFFLLIPESLLFSYLYYAINSRSFRLNHNSGSSLVFIVLAHLVVIEPCVVATISISSFVLILLFLPKLDPFHQSISPMNRTSPSSHSTRTLLHVALTRPDPCSRIQSINIYLTTNIPGLAVVIIHLHKSSLTHGQQVPKAMEKGARGSGFNEELGSDLLEPHTQFPPPNTQKRLSPPKDIPTHTPKKKNPKLLPEEKLAPGKAKHTCCSGSGWTCNLRRGLLWEFMDKWKGRENVEIKDPKGGRVFQGRFRQQVELNSADFWVNFYEAGELIIGARMAFLFINSVGLLGQLKFFPPGFHHLWSRLSLLAHGYTWLGYLKVCIPYGWLYSRCCYGPNSCSWLNVYRLKASHSTTLVPLFGLIIRSQFVFVKLDWPFWASRHLPLASTGFKTATVCLDF</sequence>
<evidence type="ECO:0000256" key="2">
    <source>
        <dbReference type="SAM" id="Phobius"/>
    </source>
</evidence>
<proteinExistence type="predicted"/>
<reference evidence="3 4" key="1">
    <citation type="submission" date="2015-08" db="EMBL/GenBank/DDBJ databases">
        <title>Next Generation Sequencing and Analysis of the Genome of Puccinia sorghi L Schw, the Causal Agent of Maize Common Rust.</title>
        <authorList>
            <person name="Rochi L."/>
            <person name="Burguener G."/>
            <person name="Darino M."/>
            <person name="Turjanski A."/>
            <person name="Kreff E."/>
            <person name="Dieguez M.J."/>
            <person name="Sacco F."/>
        </authorList>
    </citation>
    <scope>NUCLEOTIDE SEQUENCE [LARGE SCALE GENOMIC DNA]</scope>
    <source>
        <strain evidence="3 4">RO10H11247</strain>
    </source>
</reference>
<keyword evidence="4" id="KW-1185">Reference proteome</keyword>
<accession>A0A0L6VHV5</accession>
<evidence type="ECO:0000313" key="3">
    <source>
        <dbReference type="EMBL" id="KNZ60157.1"/>
    </source>
</evidence>
<organism evidence="3 4">
    <name type="scientific">Puccinia sorghi</name>
    <dbReference type="NCBI Taxonomy" id="27349"/>
    <lineage>
        <taxon>Eukaryota</taxon>
        <taxon>Fungi</taxon>
        <taxon>Dikarya</taxon>
        <taxon>Basidiomycota</taxon>
        <taxon>Pucciniomycotina</taxon>
        <taxon>Pucciniomycetes</taxon>
        <taxon>Pucciniales</taxon>
        <taxon>Pucciniaceae</taxon>
        <taxon>Puccinia</taxon>
    </lineage>
</organism>
<evidence type="ECO:0000313" key="4">
    <source>
        <dbReference type="Proteomes" id="UP000037035"/>
    </source>
</evidence>
<protein>
    <submittedName>
        <fullName evidence="3">Uncharacterized protein</fullName>
    </submittedName>
</protein>
<comment type="caution">
    <text evidence="3">The sequence shown here is derived from an EMBL/GenBank/DDBJ whole genome shotgun (WGS) entry which is preliminary data.</text>
</comment>
<dbReference type="VEuPathDB" id="FungiDB:VP01_1601g2"/>
<feature type="transmembrane region" description="Helical" evidence="2">
    <location>
        <begin position="411"/>
        <end position="432"/>
    </location>
</feature>
<keyword evidence="2" id="KW-1133">Transmembrane helix</keyword>
<evidence type="ECO:0000256" key="1">
    <source>
        <dbReference type="SAM" id="MobiDB-lite"/>
    </source>
</evidence>
<dbReference type="AlphaFoldDB" id="A0A0L6VHV5"/>
<feature type="region of interest" description="Disordered" evidence="1">
    <location>
        <begin position="549"/>
        <end position="609"/>
    </location>
</feature>
<name>A0A0L6VHV5_9BASI</name>
<dbReference type="EMBL" id="LAVV01006395">
    <property type="protein sequence ID" value="KNZ60157.1"/>
    <property type="molecule type" value="Genomic_DNA"/>
</dbReference>
<dbReference type="Proteomes" id="UP000037035">
    <property type="component" value="Unassembled WGS sequence"/>
</dbReference>